<evidence type="ECO:0008006" key="3">
    <source>
        <dbReference type="Google" id="ProtNLM"/>
    </source>
</evidence>
<dbReference type="OrthoDB" id="9763076at2"/>
<name>A0A2S7WEU7_9FLAO</name>
<gene>
    <name evidence="1" type="ORF">BTO13_04020</name>
</gene>
<accession>A0A2S7WEU7</accession>
<keyword evidence="2" id="KW-1185">Reference proteome</keyword>
<proteinExistence type="predicted"/>
<dbReference type="PANTHER" id="PTHR37947:SF1">
    <property type="entry name" value="BLL2462 PROTEIN"/>
    <property type="match status" value="1"/>
</dbReference>
<dbReference type="SUPFAM" id="SSF53300">
    <property type="entry name" value="vWA-like"/>
    <property type="match status" value="1"/>
</dbReference>
<dbReference type="Proteomes" id="UP000237608">
    <property type="component" value="Unassembled WGS sequence"/>
</dbReference>
<reference evidence="1 2" key="1">
    <citation type="submission" date="2016-12" db="EMBL/GenBank/DDBJ databases">
        <title>Trade-off between light-utilization and light-protection in marine flavobacteria.</title>
        <authorList>
            <person name="Kumagai Y."/>
            <person name="Yoshizawa S."/>
            <person name="Kogure K."/>
            <person name="Iwasaki W."/>
        </authorList>
    </citation>
    <scope>NUCLEOTIDE SEQUENCE [LARGE SCALE GENOMIC DNA]</scope>
    <source>
        <strain evidence="1 2">KCTC 22729</strain>
    </source>
</reference>
<dbReference type="PANTHER" id="PTHR37947">
    <property type="entry name" value="BLL2462 PROTEIN"/>
    <property type="match status" value="1"/>
</dbReference>
<organism evidence="1 2">
    <name type="scientific">Polaribacter gangjinensis</name>
    <dbReference type="NCBI Taxonomy" id="574710"/>
    <lineage>
        <taxon>Bacteria</taxon>
        <taxon>Pseudomonadati</taxon>
        <taxon>Bacteroidota</taxon>
        <taxon>Flavobacteriia</taxon>
        <taxon>Flavobacteriales</taxon>
        <taxon>Flavobacteriaceae</taxon>
    </lineage>
</organism>
<sequence length="630" mass="71683">MFLLLSLFINPSIENEVYQNEKPVLSIVTDNSSSIAFFDETKNILAFQENISDNSVIKDKFDIQKFQFGKTLQLQDSLTFSENETNIFEAISATNKLNSSKIAPVVLLTDGNQNIGLDYEFLNSKQPIYPIVFGDTTTYADIKISQINANKYSFLGNQFPVEVLLNYEGNENVTSVFTISSKGKTIFSKNVSFSAQKKSETISTNIESTAKGIHFYNTSLRIINNEKNTKNNTKDFTVEVIDEQTNVLIVSSVLHPDLGVLKKAIESNKQRKATISLVTDFKNQINDFQLIILYQVTNAFKNILTEITAEKIPYLFISGVNTDWNFVNAQQLGFQKKAINQTENYGATFNTSFATLLQENIGFDDFPPLKDRFGEVYFNKEYQTLLFQNINGIQTKVPLLAIVDNESHKFATLFGEGIWKWRAASFLNNNSFEEFDAFVGNLVSFLASNKKRNRLEVNAESLYTANSTINISAFYLDKTYKFDPRASLEITITNETTKIVSKFPFSLLNNAYQVAIENLASGVYNYTVTVLGHNLSKSGQFVISDYNIEEQFTRANLEKLEKIATNSGGKVYYKNQFDDLLQDLSKNESFYTIQKASIKEQEIIDWKWVLFVIIGFLTLEWFIRKYIGKI</sequence>
<dbReference type="AlphaFoldDB" id="A0A2S7WEU7"/>
<comment type="caution">
    <text evidence="1">The sequence shown here is derived from an EMBL/GenBank/DDBJ whole genome shotgun (WGS) entry which is preliminary data.</text>
</comment>
<protein>
    <recommendedName>
        <fullName evidence="3">VWA domain-containing protein</fullName>
    </recommendedName>
</protein>
<dbReference type="InterPro" id="IPR036465">
    <property type="entry name" value="vWFA_dom_sf"/>
</dbReference>
<evidence type="ECO:0000313" key="1">
    <source>
        <dbReference type="EMBL" id="PQJ76124.1"/>
    </source>
</evidence>
<evidence type="ECO:0000313" key="2">
    <source>
        <dbReference type="Proteomes" id="UP000237608"/>
    </source>
</evidence>
<dbReference type="EMBL" id="MSCL01000001">
    <property type="protein sequence ID" value="PQJ76124.1"/>
    <property type="molecule type" value="Genomic_DNA"/>
</dbReference>